<dbReference type="SUPFAM" id="SSF158446">
    <property type="entry name" value="IVS-encoded protein-like"/>
    <property type="match status" value="1"/>
</dbReference>
<dbReference type="EMBL" id="METD01000001">
    <property type="protein sequence ID" value="OGB73767.1"/>
    <property type="molecule type" value="Genomic_DNA"/>
</dbReference>
<evidence type="ECO:0000313" key="1">
    <source>
        <dbReference type="EMBL" id="OGB73767.1"/>
    </source>
</evidence>
<evidence type="ECO:0008006" key="3">
    <source>
        <dbReference type="Google" id="ProtNLM"/>
    </source>
</evidence>
<dbReference type="Pfam" id="PF05635">
    <property type="entry name" value="23S_rRNA_IVP"/>
    <property type="match status" value="1"/>
</dbReference>
<name>A0A1F4NR58_UNCK3</name>
<evidence type="ECO:0000313" key="2">
    <source>
        <dbReference type="Proteomes" id="UP000178085"/>
    </source>
</evidence>
<accession>A0A1F4NR58</accession>
<dbReference type="PANTHER" id="PTHR38471">
    <property type="entry name" value="FOUR HELIX BUNDLE PROTEIN"/>
    <property type="match status" value="1"/>
</dbReference>
<protein>
    <recommendedName>
        <fullName evidence="3">Four helix bundle protein</fullName>
    </recommendedName>
</protein>
<organism evidence="1 2">
    <name type="scientific">candidate division Kazan bacterium RIFCSPLOWO2_01_FULL_45_19</name>
    <dbReference type="NCBI Taxonomy" id="1798538"/>
    <lineage>
        <taxon>Bacteria</taxon>
        <taxon>Bacteria division Kazan-3B-28</taxon>
    </lineage>
</organism>
<dbReference type="NCBIfam" id="TIGR02436">
    <property type="entry name" value="four helix bundle protein"/>
    <property type="match status" value="1"/>
</dbReference>
<dbReference type="PANTHER" id="PTHR38471:SF2">
    <property type="entry name" value="FOUR HELIX BUNDLE PROTEIN"/>
    <property type="match status" value="1"/>
</dbReference>
<proteinExistence type="predicted"/>
<dbReference type="InterPro" id="IPR036583">
    <property type="entry name" value="23S_rRNA_IVS_sf"/>
</dbReference>
<reference evidence="1 2" key="1">
    <citation type="journal article" date="2016" name="Nat. Commun.">
        <title>Thousands of microbial genomes shed light on interconnected biogeochemical processes in an aquifer system.</title>
        <authorList>
            <person name="Anantharaman K."/>
            <person name="Brown C.T."/>
            <person name="Hug L.A."/>
            <person name="Sharon I."/>
            <person name="Castelle C.J."/>
            <person name="Probst A.J."/>
            <person name="Thomas B.C."/>
            <person name="Singh A."/>
            <person name="Wilkins M.J."/>
            <person name="Karaoz U."/>
            <person name="Brodie E.L."/>
            <person name="Williams K.H."/>
            <person name="Hubbard S.S."/>
            <person name="Banfield J.F."/>
        </authorList>
    </citation>
    <scope>NUCLEOTIDE SEQUENCE [LARGE SCALE GENOMIC DNA]</scope>
</reference>
<comment type="caution">
    <text evidence="1">The sequence shown here is derived from an EMBL/GenBank/DDBJ whole genome shotgun (WGS) entry which is preliminary data.</text>
</comment>
<dbReference type="AlphaFoldDB" id="A0A1F4NR58"/>
<dbReference type="Gene3D" id="1.20.1440.60">
    <property type="entry name" value="23S rRNA-intervening sequence"/>
    <property type="match status" value="1"/>
</dbReference>
<dbReference type="InterPro" id="IPR012657">
    <property type="entry name" value="23S_rRNA-intervening_sequence"/>
</dbReference>
<sequence>MGEINRDIYERCVRFSEVAVAVLRKLKPDYIDRVLIVQLVRSATSVGANMMEASESVSKRDFVNRLSIALKEAKESRYWIKLLAVTHSEVESLLVESDEIVKILATIKRRYLLATQV</sequence>
<gene>
    <name evidence="1" type="ORF">A3K51_02985</name>
</gene>
<dbReference type="Proteomes" id="UP000178085">
    <property type="component" value="Unassembled WGS sequence"/>
</dbReference>